<accession>A0A0D3I8K2</accession>
<sequence>MPLPYRSAQAVKIQGGTVPVKPDKQALLDGVKAAYTQAKQNADAAAAAAEDVANAMKQLEDDEELALLRTDNKAAINALKAEEAKNALNMLHPDTLDTAAAPMGNLKVMPTDILPYALCDLDWVNEMKNVTMADGRPYLTIYNHGQLVPFCMWWTISRFPEFQGQLAASEMPWKAVPDDDGHVLGRPFAPQPMLASPFQNFPLACGLSKWVALAVEIIITLMELLYLDTILMQRFYHSSNSNYFESKTMYRILLRSLAKTREGGGVAYCTLVTWAVLAEIGSVVFPAYITFMAPVIFHVVYSGEALHLVQFAACLTEEQRDLTTKFVQGHRAKAEIRAVNQA</sequence>
<keyword evidence="1" id="KW-0175">Coiled coil</keyword>
<dbReference type="AlphaFoldDB" id="A0A0D3I8K2"/>
<dbReference type="PaxDb" id="2903-EOD07587"/>
<dbReference type="RefSeq" id="XP_005760016.1">
    <property type="nucleotide sequence ID" value="XM_005759959.1"/>
</dbReference>
<proteinExistence type="predicted"/>
<evidence type="ECO:0008006" key="4">
    <source>
        <dbReference type="Google" id="ProtNLM"/>
    </source>
</evidence>
<evidence type="ECO:0000256" key="1">
    <source>
        <dbReference type="SAM" id="Coils"/>
    </source>
</evidence>
<organism evidence="2 3">
    <name type="scientific">Emiliania huxleyi (strain CCMP1516)</name>
    <dbReference type="NCBI Taxonomy" id="280463"/>
    <lineage>
        <taxon>Eukaryota</taxon>
        <taxon>Haptista</taxon>
        <taxon>Haptophyta</taxon>
        <taxon>Prymnesiophyceae</taxon>
        <taxon>Isochrysidales</taxon>
        <taxon>Noelaerhabdaceae</taxon>
        <taxon>Emiliania</taxon>
    </lineage>
</organism>
<dbReference type="GeneID" id="17253737"/>
<keyword evidence="3" id="KW-1185">Reference proteome</keyword>
<evidence type="ECO:0000313" key="2">
    <source>
        <dbReference type="EnsemblProtists" id="EOD07587"/>
    </source>
</evidence>
<dbReference type="Proteomes" id="UP000013827">
    <property type="component" value="Unassembled WGS sequence"/>
</dbReference>
<protein>
    <recommendedName>
        <fullName evidence="4">Glycerophosphocholine acyltransferase 1</fullName>
    </recommendedName>
</protein>
<name>A0A0D3I8K2_EMIH1</name>
<reference evidence="3" key="1">
    <citation type="journal article" date="2013" name="Nature">
        <title>Pan genome of the phytoplankton Emiliania underpins its global distribution.</title>
        <authorList>
            <person name="Read B.A."/>
            <person name="Kegel J."/>
            <person name="Klute M.J."/>
            <person name="Kuo A."/>
            <person name="Lefebvre S.C."/>
            <person name="Maumus F."/>
            <person name="Mayer C."/>
            <person name="Miller J."/>
            <person name="Monier A."/>
            <person name="Salamov A."/>
            <person name="Young J."/>
            <person name="Aguilar M."/>
            <person name="Claverie J.M."/>
            <person name="Frickenhaus S."/>
            <person name="Gonzalez K."/>
            <person name="Herman E.K."/>
            <person name="Lin Y.C."/>
            <person name="Napier J."/>
            <person name="Ogata H."/>
            <person name="Sarno A.F."/>
            <person name="Shmutz J."/>
            <person name="Schroeder D."/>
            <person name="de Vargas C."/>
            <person name="Verret F."/>
            <person name="von Dassow P."/>
            <person name="Valentin K."/>
            <person name="Van de Peer Y."/>
            <person name="Wheeler G."/>
            <person name="Dacks J.B."/>
            <person name="Delwiche C.F."/>
            <person name="Dyhrman S.T."/>
            <person name="Glockner G."/>
            <person name="John U."/>
            <person name="Richards T."/>
            <person name="Worden A.Z."/>
            <person name="Zhang X."/>
            <person name="Grigoriev I.V."/>
            <person name="Allen A.E."/>
            <person name="Bidle K."/>
            <person name="Borodovsky M."/>
            <person name="Bowler C."/>
            <person name="Brownlee C."/>
            <person name="Cock J.M."/>
            <person name="Elias M."/>
            <person name="Gladyshev V.N."/>
            <person name="Groth M."/>
            <person name="Guda C."/>
            <person name="Hadaegh A."/>
            <person name="Iglesias-Rodriguez M.D."/>
            <person name="Jenkins J."/>
            <person name="Jones B.M."/>
            <person name="Lawson T."/>
            <person name="Leese F."/>
            <person name="Lindquist E."/>
            <person name="Lobanov A."/>
            <person name="Lomsadze A."/>
            <person name="Malik S.B."/>
            <person name="Marsh M.E."/>
            <person name="Mackinder L."/>
            <person name="Mock T."/>
            <person name="Mueller-Roeber B."/>
            <person name="Pagarete A."/>
            <person name="Parker M."/>
            <person name="Probert I."/>
            <person name="Quesneville H."/>
            <person name="Raines C."/>
            <person name="Rensing S.A."/>
            <person name="Riano-Pachon D.M."/>
            <person name="Richier S."/>
            <person name="Rokitta S."/>
            <person name="Shiraiwa Y."/>
            <person name="Soanes D.M."/>
            <person name="van der Giezen M."/>
            <person name="Wahlund T.M."/>
            <person name="Williams B."/>
            <person name="Wilson W."/>
            <person name="Wolfe G."/>
            <person name="Wurch L.L."/>
        </authorList>
    </citation>
    <scope>NUCLEOTIDE SEQUENCE</scope>
</reference>
<dbReference type="KEGG" id="ehx:EMIHUDRAFT_249505"/>
<evidence type="ECO:0000313" key="3">
    <source>
        <dbReference type="Proteomes" id="UP000013827"/>
    </source>
</evidence>
<feature type="coiled-coil region" evidence="1">
    <location>
        <begin position="42"/>
        <end position="85"/>
    </location>
</feature>
<dbReference type="HOGENOM" id="CLU_812421_0_0_1"/>
<dbReference type="EnsemblProtists" id="EOD07587">
    <property type="protein sequence ID" value="EOD07587"/>
    <property type="gene ID" value="EMIHUDRAFT_249505"/>
</dbReference>
<reference evidence="2" key="2">
    <citation type="submission" date="2024-10" db="UniProtKB">
        <authorList>
            <consortium name="EnsemblProtists"/>
        </authorList>
    </citation>
    <scope>IDENTIFICATION</scope>
</reference>